<evidence type="ECO:0000256" key="4">
    <source>
        <dbReference type="ARBA" id="ARBA00022982"/>
    </source>
</evidence>
<dbReference type="PROSITE" id="PS00196">
    <property type="entry name" value="COPPER_BLUE"/>
    <property type="match status" value="1"/>
</dbReference>
<protein>
    <submittedName>
        <fullName evidence="8">Copper-binding plastocyanin like protein</fullName>
    </submittedName>
</protein>
<sequence>MLTRRQALVRGVTASLFSSIAGCTATSRTPKQRTVRMTDDLRFEPETLRVSTDTTVVWENPTSASHTVTAIMERIPENATYFASGDFDSEREARNHSNKGLIRPDETYTHRFRESGTYDYVCLPHEQSRMAGTIVVDAGETK</sequence>
<keyword evidence="6" id="KW-0472">Membrane</keyword>
<keyword evidence="4" id="KW-0249">Electron transport</keyword>
<dbReference type="Proteomes" id="UP000006469">
    <property type="component" value="Plasmid pHM300"/>
</dbReference>
<geneLocation type="plasmid" evidence="8 10">
    <name>pHM300</name>
</geneLocation>
<accession>I3RA09</accession>
<dbReference type="SUPFAM" id="SSF49503">
    <property type="entry name" value="Cupredoxins"/>
    <property type="match status" value="1"/>
</dbReference>
<dbReference type="AlphaFoldDB" id="I3RA09"/>
<gene>
    <name evidence="8" type="primary">pcy</name>
    <name evidence="8" type="ordered locus">HFX_5237</name>
    <name evidence="9" type="ORF">BM92_17865</name>
</gene>
<organism evidence="8 10">
    <name type="scientific">Haloferax mediterranei (strain ATCC 33500 / DSM 1411 / JCM 8866 / NBRC 14739 / NCIMB 2177 / R-4)</name>
    <name type="common">Halobacterium mediterranei</name>
    <dbReference type="NCBI Taxonomy" id="523841"/>
    <lineage>
        <taxon>Archaea</taxon>
        <taxon>Methanobacteriati</taxon>
        <taxon>Methanobacteriota</taxon>
        <taxon>Stenosarchaea group</taxon>
        <taxon>Halobacteria</taxon>
        <taxon>Halobacteriales</taxon>
        <taxon>Haloferacaceae</taxon>
        <taxon>Haloferax</taxon>
    </lineage>
</organism>
<evidence type="ECO:0000256" key="2">
    <source>
        <dbReference type="ARBA" id="ARBA00022448"/>
    </source>
</evidence>
<keyword evidence="2" id="KW-0813">Transport</keyword>
<evidence type="ECO:0000256" key="5">
    <source>
        <dbReference type="ARBA" id="ARBA00023008"/>
    </source>
</evidence>
<keyword evidence="5" id="KW-0186">Copper</keyword>
<comment type="subcellular location">
    <subcellularLocation>
        <location evidence="1">Membrane</location>
    </subcellularLocation>
</comment>
<feature type="domain" description="Blue (type 1) copper" evidence="7">
    <location>
        <begin position="38"/>
        <end position="136"/>
    </location>
</feature>
<evidence type="ECO:0000313" key="9">
    <source>
        <dbReference type="EMBL" id="AHZ24075.1"/>
    </source>
</evidence>
<reference evidence="8" key="4">
    <citation type="submission" date="2014-05" db="EMBL/GenBank/DDBJ databases">
        <authorList>
            <person name="Wang L."/>
            <person name="Yang H."/>
            <person name="Xiang H."/>
        </authorList>
    </citation>
    <scope>NUCLEOTIDE SEQUENCE</scope>
    <source>
        <strain evidence="8">CGMCC 1.2087</strain>
        <plasmid evidence="8">pHM300</plasmid>
    </source>
</reference>
<evidence type="ECO:0000256" key="6">
    <source>
        <dbReference type="ARBA" id="ARBA00023136"/>
    </source>
</evidence>
<dbReference type="EMBL" id="CP007553">
    <property type="protein sequence ID" value="AHZ24075.1"/>
    <property type="molecule type" value="Genomic_DNA"/>
</dbReference>
<dbReference type="EMBL" id="CP001870">
    <property type="protein sequence ID" value="AFK21069.1"/>
    <property type="molecule type" value="Genomic_DNA"/>
</dbReference>
<dbReference type="InterPro" id="IPR000923">
    <property type="entry name" value="BlueCu_1"/>
</dbReference>
<reference evidence="8 10" key="2">
    <citation type="journal article" date="2012" name="J. Bacteriol.">
        <title>Complete genome sequence of the metabolically versatile halophilic archaeon Haloferax mediterranei, a poly(3-hydroxybutyrate-co-3-hydroxyvalerate) producer.</title>
        <authorList>
            <person name="Han J."/>
            <person name="Zhang F."/>
            <person name="Hou J."/>
            <person name="Liu X."/>
            <person name="Li M."/>
            <person name="Liu H."/>
            <person name="Cai L."/>
            <person name="Zhang B."/>
            <person name="Chen Y."/>
            <person name="Zhou J."/>
            <person name="Hu S."/>
            <person name="Xiang H."/>
        </authorList>
    </citation>
    <scope>NUCLEOTIDE SEQUENCE [LARGE SCALE GENOMIC DNA]</scope>
    <source>
        <strain evidence="10">ATCC 33500 / DSM 1411 / JCM 8866 / NBRC 14739 / NCIMB 2177 / R-4</strain>
        <strain evidence="8">CGMCC 1.2087</strain>
        <plasmid evidence="10">pHM300</plasmid>
    </source>
</reference>
<reference evidence="9 11" key="3">
    <citation type="submission" date="2014-04" db="EMBL/GenBank/DDBJ databases">
        <title>Transcriptional profiles of Haloferax mediterranei on the basis of nitrogen availability.</title>
        <authorList>
            <person name="Bautista V."/>
        </authorList>
    </citation>
    <scope>NUCLEOTIDE SEQUENCE [LARGE SCALE GENOMIC DNA]</scope>
    <source>
        <strain evidence="9">ATCC 33500</strain>
        <strain evidence="11">ATCC 33500 / DSM 1411 / JCM 8866 / NBRC 14739 / NCIMB 2177 / R-4</strain>
        <plasmid evidence="9">HMPLAS2</plasmid>
        <plasmid evidence="11">Plasmid HMPLAS2</plasmid>
    </source>
</reference>
<dbReference type="Proteomes" id="UP000027075">
    <property type="component" value="Plasmid HMPLAS2"/>
</dbReference>
<reference evidence="8" key="1">
    <citation type="journal article" date="2012" name="Appl. Environ. Microbiol.">
        <title>Identification of the haloarchaeal phasin (PhaP) that functions in polyhydroxyalkanoate accumulation and granule formation in Haloferax mediterranei.</title>
        <authorList>
            <person name="Cai S."/>
            <person name="Cai L."/>
            <person name="Liu H."/>
            <person name="Liu X."/>
            <person name="Han J."/>
            <person name="Zhou J."/>
            <person name="Xiang H."/>
        </authorList>
    </citation>
    <scope>NUCLEOTIDE SEQUENCE</scope>
    <source>
        <strain evidence="8">CGMCC 1.2087</strain>
    </source>
</reference>
<dbReference type="Gene3D" id="2.60.40.420">
    <property type="entry name" value="Cupredoxins - blue copper proteins"/>
    <property type="match status" value="1"/>
</dbReference>
<evidence type="ECO:0000259" key="7">
    <source>
        <dbReference type="Pfam" id="PF00127"/>
    </source>
</evidence>
<proteinExistence type="predicted"/>
<dbReference type="InterPro" id="IPR008972">
    <property type="entry name" value="Cupredoxin"/>
</dbReference>
<dbReference type="KEGG" id="hme:HFX_5237"/>
<dbReference type="GO" id="GO:0005507">
    <property type="term" value="F:copper ion binding"/>
    <property type="evidence" value="ECO:0007669"/>
    <property type="project" value="InterPro"/>
</dbReference>
<evidence type="ECO:0000256" key="1">
    <source>
        <dbReference type="ARBA" id="ARBA00004370"/>
    </source>
</evidence>
<keyword evidence="3" id="KW-0479">Metal-binding</keyword>
<dbReference type="GO" id="GO:0009055">
    <property type="term" value="F:electron transfer activity"/>
    <property type="evidence" value="ECO:0007669"/>
    <property type="project" value="InterPro"/>
</dbReference>
<dbReference type="PANTHER" id="PTHR34192">
    <property type="entry name" value="PLASTOCYANIN MAJOR ISOFORM, CHLOROPLASTIC-RELATED"/>
    <property type="match status" value="1"/>
</dbReference>
<keyword evidence="8" id="KW-0614">Plasmid</keyword>
<geneLocation type="plasmid" evidence="9 11">
    <name>HMPLAS2</name>
</geneLocation>
<dbReference type="GO" id="GO:0016020">
    <property type="term" value="C:membrane"/>
    <property type="evidence" value="ECO:0007669"/>
    <property type="project" value="UniProtKB-SubCell"/>
</dbReference>
<evidence type="ECO:0000313" key="11">
    <source>
        <dbReference type="Proteomes" id="UP000027075"/>
    </source>
</evidence>
<dbReference type="PROSITE" id="PS51257">
    <property type="entry name" value="PROKAR_LIPOPROTEIN"/>
    <property type="match status" value="1"/>
</dbReference>
<dbReference type="HOGENOM" id="CLU_084115_1_3_2"/>
<name>I3RA09_HALMT</name>
<dbReference type="InterPro" id="IPR028871">
    <property type="entry name" value="BlueCu_1_BS"/>
</dbReference>
<evidence type="ECO:0000313" key="8">
    <source>
        <dbReference type="EMBL" id="AFK21069.1"/>
    </source>
</evidence>
<evidence type="ECO:0000313" key="10">
    <source>
        <dbReference type="Proteomes" id="UP000006469"/>
    </source>
</evidence>
<dbReference type="Pfam" id="PF00127">
    <property type="entry name" value="Copper-bind"/>
    <property type="match status" value="1"/>
</dbReference>
<dbReference type="PANTHER" id="PTHR34192:SF10">
    <property type="entry name" value="PLASTOCYANIN MAJOR ISOFORM, CHLOROPLASTIC-RELATED"/>
    <property type="match status" value="1"/>
</dbReference>
<evidence type="ECO:0000256" key="3">
    <source>
        <dbReference type="ARBA" id="ARBA00022723"/>
    </source>
</evidence>